<evidence type="ECO:0000313" key="1">
    <source>
        <dbReference type="EMBL" id="GEM77147.1"/>
    </source>
</evidence>
<organism evidence="1 2">
    <name type="scientific">Vibrio sagamiensis NBRC 104589</name>
    <dbReference type="NCBI Taxonomy" id="1219064"/>
    <lineage>
        <taxon>Bacteria</taxon>
        <taxon>Pseudomonadati</taxon>
        <taxon>Pseudomonadota</taxon>
        <taxon>Gammaproteobacteria</taxon>
        <taxon>Vibrionales</taxon>
        <taxon>Vibrionaceae</taxon>
        <taxon>Vibrio</taxon>
    </lineage>
</organism>
<sequence>MKTHKKRHQKLLHHCLTQRVLCPTSFSILTNLTDEECQRWLSSNLGEVRHIVTTLGLMLEYQRYRETKNSLAFIQVRRVLTQNLYLWSDAMGAQNIPPEFDTQQLGLMLLAEYDNRLAVLWSIRLKMKIPSTTITVRSKLRLCGAVNQVLTPLLNKSGIN</sequence>
<dbReference type="OrthoDB" id="6455282at2"/>
<dbReference type="AlphaFoldDB" id="A0A511QIY5"/>
<evidence type="ECO:0000313" key="2">
    <source>
        <dbReference type="Proteomes" id="UP000321922"/>
    </source>
</evidence>
<dbReference type="Proteomes" id="UP000321922">
    <property type="component" value="Unassembled WGS sequence"/>
</dbReference>
<comment type="caution">
    <text evidence="1">The sequence shown here is derived from an EMBL/GenBank/DDBJ whole genome shotgun (WGS) entry which is preliminary data.</text>
</comment>
<keyword evidence="2" id="KW-1185">Reference proteome</keyword>
<reference evidence="1 2" key="1">
    <citation type="submission" date="2019-07" db="EMBL/GenBank/DDBJ databases">
        <title>Whole genome shotgun sequence of Vibrio sagamiensis NBRC 104589.</title>
        <authorList>
            <person name="Hosoyama A."/>
            <person name="Uohara A."/>
            <person name="Ohji S."/>
            <person name="Ichikawa N."/>
        </authorList>
    </citation>
    <scope>NUCLEOTIDE SEQUENCE [LARGE SCALE GENOMIC DNA]</scope>
    <source>
        <strain evidence="1 2">NBRC 104589</strain>
    </source>
</reference>
<name>A0A511QIY5_9VIBR</name>
<dbReference type="EMBL" id="BJXJ01000042">
    <property type="protein sequence ID" value="GEM77147.1"/>
    <property type="molecule type" value="Genomic_DNA"/>
</dbReference>
<dbReference type="RefSeq" id="WP_039981274.1">
    <property type="nucleotide sequence ID" value="NZ_BAOJ01000055.1"/>
</dbReference>
<gene>
    <name evidence="1" type="ORF">VSA01S_32590</name>
</gene>
<protein>
    <submittedName>
        <fullName evidence="1">Uncharacterized protein</fullName>
    </submittedName>
</protein>
<accession>A0A511QIY5</accession>
<proteinExistence type="predicted"/>